<evidence type="ECO:0000256" key="1">
    <source>
        <dbReference type="SAM" id="MobiDB-lite"/>
    </source>
</evidence>
<organism evidence="2 3">
    <name type="scientific">Daphnia magna</name>
    <dbReference type="NCBI Taxonomy" id="35525"/>
    <lineage>
        <taxon>Eukaryota</taxon>
        <taxon>Metazoa</taxon>
        <taxon>Ecdysozoa</taxon>
        <taxon>Arthropoda</taxon>
        <taxon>Crustacea</taxon>
        <taxon>Branchiopoda</taxon>
        <taxon>Diplostraca</taxon>
        <taxon>Cladocera</taxon>
        <taxon>Anomopoda</taxon>
        <taxon>Daphniidae</taxon>
        <taxon>Daphnia</taxon>
    </lineage>
</organism>
<feature type="region of interest" description="Disordered" evidence="1">
    <location>
        <begin position="20"/>
        <end position="48"/>
    </location>
</feature>
<protein>
    <submittedName>
        <fullName evidence="2">Uncharacterized protein</fullName>
    </submittedName>
</protein>
<sequence length="66" mass="7721">MNDASDAKIASDEKKKNFSDWYESSDMDSDTGFGPEKDASRKEEREAARAKWNYDQILRFEHLFPD</sequence>
<proteinExistence type="predicted"/>
<feature type="compositionally biased region" description="Basic and acidic residues" evidence="1">
    <location>
        <begin position="35"/>
        <end position="48"/>
    </location>
</feature>
<evidence type="ECO:0000313" key="2">
    <source>
        <dbReference type="EMBL" id="KZS10053.1"/>
    </source>
</evidence>
<evidence type="ECO:0000313" key="3">
    <source>
        <dbReference type="Proteomes" id="UP000076858"/>
    </source>
</evidence>
<comment type="caution">
    <text evidence="2">The sequence shown here is derived from an EMBL/GenBank/DDBJ whole genome shotgun (WGS) entry which is preliminary data.</text>
</comment>
<dbReference type="Proteomes" id="UP000076858">
    <property type="component" value="Unassembled WGS sequence"/>
</dbReference>
<dbReference type="EMBL" id="LRGB01001903">
    <property type="protein sequence ID" value="KZS10053.1"/>
    <property type="molecule type" value="Genomic_DNA"/>
</dbReference>
<dbReference type="AlphaFoldDB" id="A0A164SXY9"/>
<name>A0A164SXY9_9CRUS</name>
<reference evidence="2 3" key="1">
    <citation type="submission" date="2016-03" db="EMBL/GenBank/DDBJ databases">
        <title>EvidentialGene: Evidence-directed Construction of Genes on Genomes.</title>
        <authorList>
            <person name="Gilbert D.G."/>
            <person name="Choi J.-H."/>
            <person name="Mockaitis K."/>
            <person name="Colbourne J."/>
            <person name="Pfrender M."/>
        </authorList>
    </citation>
    <scope>NUCLEOTIDE SEQUENCE [LARGE SCALE GENOMIC DNA]</scope>
    <source>
        <strain evidence="2 3">Xinb3</strain>
        <tissue evidence="2">Complete organism</tissue>
    </source>
</reference>
<keyword evidence="3" id="KW-1185">Reference proteome</keyword>
<accession>A0A164SXY9</accession>
<gene>
    <name evidence="2" type="ORF">APZ42_025570</name>
</gene>